<feature type="region of interest" description="Disordered" evidence="6">
    <location>
        <begin position="43"/>
        <end position="67"/>
    </location>
</feature>
<evidence type="ECO:0000313" key="7">
    <source>
        <dbReference type="EMBL" id="PVV05089.1"/>
    </source>
</evidence>
<dbReference type="GO" id="GO:0016592">
    <property type="term" value="C:mediator complex"/>
    <property type="evidence" value="ECO:0007669"/>
    <property type="project" value="TreeGrafter"/>
</dbReference>
<evidence type="ECO:0008006" key="9">
    <source>
        <dbReference type="Google" id="ProtNLM"/>
    </source>
</evidence>
<keyword evidence="5" id="KW-0539">Nucleus</keyword>
<evidence type="ECO:0000256" key="1">
    <source>
        <dbReference type="ARBA" id="ARBA00004123"/>
    </source>
</evidence>
<accession>A0A2T9ZKH1</accession>
<keyword evidence="3" id="KW-0805">Transcription regulation</keyword>
<evidence type="ECO:0000256" key="5">
    <source>
        <dbReference type="ARBA" id="ARBA00023242"/>
    </source>
</evidence>
<dbReference type="EMBL" id="MBFS01000041">
    <property type="protein sequence ID" value="PVV05089.1"/>
    <property type="molecule type" value="Genomic_DNA"/>
</dbReference>
<comment type="subcellular location">
    <subcellularLocation>
        <location evidence="1">Nucleus</location>
    </subcellularLocation>
</comment>
<proteinExistence type="inferred from homology"/>
<name>A0A2T9ZKH1_9FUNG</name>
<sequence>MEAICAYLSFLVESSNDSQSQNIPSTAFLGLFSQHEYKRIKTSTSESFSSTSSQNKIPSDSFKSSKPAPNQIIPDILESFETKHIFSNLLALYNNVFNSKKPDIPEHDLRIDLIKKFNSELLRMNENSQILDSCILFLKNIYIDSIIRLFSLDFFSYSQNPNLPDSYSFFSDLIPLIRSYNSAIPLESKTVFEKYFVELRALFIFEKPRLWQLMTKFIIDIVTFTLNLHAIDRKLLEDLKVSSHTPDFFENLNLTKGTQFSQRRSKLKKEQNSTFSFSGVSSFKNTESQLNSDAQVCPDSNFSSSYDKNNGINQPLHSSSSNNRIYHRSEILLTQNGYRSISRHLWLQLLLLARKIQIFNKRSKVSSQSRQMVWKCCSSSTFKLFDMFVALGQFVNYPRVIPMFLFIEDITSNALLLENVTWPLEINYLVNLANSRKRKVARISFPPDSSWPMVSHVSRPHTERHIYDQVGYIWLRESLSDTELERGPSVEKYISELLFQRASIDDIYASIKNHRLLKKRSLQKMVNQSFLDPYKIIDAHRLSFSYLNSSIQSNDKAVNVRELELAEDSKLLLDALVSKIEFTLKYIQQNSDFSKSVDITDFNQEKPPIPKNLKFWEVLNEIADQLFFFVQAKAVSYSEIHNRLYGLVFKDSQTYSSIPSIKKDNALIWLLLQLFHVERVNIRYISKDFSKDENILSDFLDIYNEDQILSKDGFFLRDMALQSALSHQQQNIKDRSVLKYRHPKISLAMPFSQSFYSIQTEFANKCRQQFFENKFTMFENQTLSETIKTATISQARQYVVPNTIYGYLIPYIYEPVSLVKPELKFLKGGIVSYKELDYINVGSKHRLLQLIYKMMLAHEQGPVFQFEPAPPTNSINCVSPYVLDVVFKLLYSSPYTNELMIKEVLEKLRLCDKVMAMGNAHFSEPTLTWLYTIYQLLNCRLLRYLKYYAHAGHLVHHLRHSLVYSKYPMLYSTIECFALCLMRLQHDNDFLIALLNPEYDGIPITSQPQSIPVEDSNYSQLLTKPNTFWFDCTLLYRNATIAVSRILTIRGIGDIPQFNVTDCLDSLSERHSNWAAPTLQFMAPSVRDHFVWKKSRTSVMFTQEQILETLRDPLVSSLLNDQVEDPEQMKIGVKALIQRFTASHESQKLFFCVLWHLEYFRVLENRMMSTRLVSNVRRILLSFKMSLKSEQAAILVDYAVNSIKLGYFKKDGDSATQQLSDQENVLSKSKELVERFVWKYMFFKNEHLIYGLVRGEYDLRCDSIRMELIRYLFIQSPGFSERLEYWKELDFPGRYWVADDYFAKQQSYLQSYPEFFEYEAFLVLNNAEVDPPVSLSLPMYYENCMVRLVPVIEYTIERLIEAEQGELLIDLLNHLSFLFRLSQIPLSTLYNILCTYFGSPTLYSKKLLKSMVLSICDLSQQDFSDDLERFIKSPNTDNEDELDNSNLNFPHKTSEQFILDLFSKISRSLSHETNFFDYKPSLPEIHYREIPNPTLLALSECVVEALISWCISQEQIPHIKSPLADIDPESSFDGIKDDFCHLIDVWRGEVAKRAEKWTFSKIWLKLLFEMTLDFNAEHPKIKPSHGPRQRLTDLFYSTGIFACSIPTRLMSAPYIRFLADVVIFSKELKVNSKEHHKMHFSFLNFGHQMSFFKHAETSWFSSEATNSDSPIVSDIFENFVHNIRNGTQNLPNTYLTLIHSIMHYGCKANFHILAETIELLAKGNPYIIVNEFLSPGFLDYDNSLLNRDDSSQAMDLYSITTDVQLLYICSIISPILYRLQIYPDIFARIIKSVFFMFSKVSNLVMADLDGEWITDAIGITIDFLYFAKEKIFPKLAVWKELDELLPNFPIQLRKTLSGLVYD</sequence>
<dbReference type="PANTHER" id="PTHR12691:SF10">
    <property type="entry name" value="MEDIATOR OF RNA POLYMERASE II TRANSCRIPTION SUBUNIT 23"/>
    <property type="match status" value="1"/>
</dbReference>
<comment type="similarity">
    <text evidence="2">Belongs to the Mediator complex subunit 23 family.</text>
</comment>
<dbReference type="Proteomes" id="UP000245609">
    <property type="component" value="Unassembled WGS sequence"/>
</dbReference>
<gene>
    <name evidence="7" type="ORF">BB560_000397</name>
</gene>
<dbReference type="GO" id="GO:0005667">
    <property type="term" value="C:transcription regulator complex"/>
    <property type="evidence" value="ECO:0007669"/>
    <property type="project" value="TreeGrafter"/>
</dbReference>
<comment type="caution">
    <text evidence="7">The sequence shown here is derived from an EMBL/GenBank/DDBJ whole genome shotgun (WGS) entry which is preliminary data.</text>
</comment>
<dbReference type="GO" id="GO:0010628">
    <property type="term" value="P:positive regulation of gene expression"/>
    <property type="evidence" value="ECO:0007669"/>
    <property type="project" value="TreeGrafter"/>
</dbReference>
<keyword evidence="4" id="KW-0804">Transcription</keyword>
<evidence type="ECO:0000256" key="3">
    <source>
        <dbReference type="ARBA" id="ARBA00023015"/>
    </source>
</evidence>
<organism evidence="7 8">
    <name type="scientific">Smittium megazygosporum</name>
    <dbReference type="NCBI Taxonomy" id="133381"/>
    <lineage>
        <taxon>Eukaryota</taxon>
        <taxon>Fungi</taxon>
        <taxon>Fungi incertae sedis</taxon>
        <taxon>Zoopagomycota</taxon>
        <taxon>Kickxellomycotina</taxon>
        <taxon>Harpellomycetes</taxon>
        <taxon>Harpellales</taxon>
        <taxon>Legeriomycetaceae</taxon>
        <taxon>Smittium</taxon>
    </lineage>
</organism>
<evidence type="ECO:0000313" key="8">
    <source>
        <dbReference type="Proteomes" id="UP000245609"/>
    </source>
</evidence>
<feature type="compositionally biased region" description="Low complexity" evidence="6">
    <location>
        <begin position="43"/>
        <end position="53"/>
    </location>
</feature>
<dbReference type="GO" id="GO:0006357">
    <property type="term" value="P:regulation of transcription by RNA polymerase II"/>
    <property type="evidence" value="ECO:0007669"/>
    <property type="project" value="TreeGrafter"/>
</dbReference>
<evidence type="ECO:0000256" key="6">
    <source>
        <dbReference type="SAM" id="MobiDB-lite"/>
    </source>
</evidence>
<dbReference type="InterPro" id="IPR021629">
    <property type="entry name" value="Mediator_Med23"/>
</dbReference>
<keyword evidence="8" id="KW-1185">Reference proteome</keyword>
<dbReference type="STRING" id="133381.A0A2T9ZKH1"/>
<evidence type="ECO:0000256" key="2">
    <source>
        <dbReference type="ARBA" id="ARBA00010222"/>
    </source>
</evidence>
<reference evidence="7 8" key="1">
    <citation type="journal article" date="2018" name="MBio">
        <title>Comparative Genomics Reveals the Core Gene Toolbox for the Fungus-Insect Symbiosis.</title>
        <authorList>
            <person name="Wang Y."/>
            <person name="Stata M."/>
            <person name="Wang W."/>
            <person name="Stajich J.E."/>
            <person name="White M.M."/>
            <person name="Moncalvo J.M."/>
        </authorList>
    </citation>
    <scope>NUCLEOTIDE SEQUENCE [LARGE SCALE GENOMIC DNA]</scope>
    <source>
        <strain evidence="7 8">SC-DP-2</strain>
    </source>
</reference>
<feature type="compositionally biased region" description="Polar residues" evidence="6">
    <location>
        <begin position="54"/>
        <end position="67"/>
    </location>
</feature>
<protein>
    <recommendedName>
        <fullName evidence="9">Mediator of RNA polymerase II transcription subunit 23</fullName>
    </recommendedName>
</protein>
<evidence type="ECO:0000256" key="4">
    <source>
        <dbReference type="ARBA" id="ARBA00023163"/>
    </source>
</evidence>
<dbReference type="OrthoDB" id="9982951at2759"/>
<dbReference type="PANTHER" id="PTHR12691">
    <property type="entry name" value="MEDIATOR OF RNA POLYMERASE II TRANSCRIPTION SUBUNIT 23"/>
    <property type="match status" value="1"/>
</dbReference>